<reference evidence="3 4" key="1">
    <citation type="journal article" date="2018" name="BMC Genomics">
        <title>The genome of Naegleria lovaniensis, the basis for a comparative approach to unravel pathogenicity factors of the human pathogenic amoeba N. fowleri.</title>
        <authorList>
            <person name="Liechti N."/>
            <person name="Schurch N."/>
            <person name="Bruggmann R."/>
            <person name="Wittwer M."/>
        </authorList>
    </citation>
    <scope>NUCLEOTIDE SEQUENCE [LARGE SCALE GENOMIC DNA]</scope>
    <source>
        <strain evidence="3 4">ATCC 30569</strain>
    </source>
</reference>
<dbReference type="PANTHER" id="PTHR10845:SF192">
    <property type="entry name" value="DOUBLE HIT, ISOFORM B"/>
    <property type="match status" value="1"/>
</dbReference>
<feature type="compositionally biased region" description="Low complexity" evidence="1">
    <location>
        <begin position="35"/>
        <end position="52"/>
    </location>
</feature>
<dbReference type="InterPro" id="IPR036305">
    <property type="entry name" value="RGS_sf"/>
</dbReference>
<evidence type="ECO:0000313" key="3">
    <source>
        <dbReference type="EMBL" id="KAG2388124.1"/>
    </source>
</evidence>
<feature type="compositionally biased region" description="Low complexity" evidence="1">
    <location>
        <begin position="152"/>
        <end position="163"/>
    </location>
</feature>
<dbReference type="SMART" id="SM00315">
    <property type="entry name" value="RGS"/>
    <property type="match status" value="1"/>
</dbReference>
<feature type="compositionally biased region" description="Basic residues" evidence="1">
    <location>
        <begin position="194"/>
        <end position="204"/>
    </location>
</feature>
<dbReference type="SUPFAM" id="SSF48097">
    <property type="entry name" value="Regulator of G-protein signaling, RGS"/>
    <property type="match status" value="1"/>
</dbReference>
<evidence type="ECO:0000313" key="4">
    <source>
        <dbReference type="Proteomes" id="UP000816034"/>
    </source>
</evidence>
<evidence type="ECO:0000256" key="1">
    <source>
        <dbReference type="SAM" id="MobiDB-lite"/>
    </source>
</evidence>
<accession>A0AA88GXX0</accession>
<gene>
    <name evidence="3" type="ORF">C9374_000974</name>
</gene>
<evidence type="ECO:0000259" key="2">
    <source>
        <dbReference type="PROSITE" id="PS50132"/>
    </source>
</evidence>
<feature type="compositionally biased region" description="Low complexity" evidence="1">
    <location>
        <begin position="174"/>
        <end position="193"/>
    </location>
</feature>
<dbReference type="Pfam" id="PF00615">
    <property type="entry name" value="RGS"/>
    <property type="match status" value="1"/>
</dbReference>
<organism evidence="3 4">
    <name type="scientific">Naegleria lovaniensis</name>
    <name type="common">Amoeba</name>
    <dbReference type="NCBI Taxonomy" id="51637"/>
    <lineage>
        <taxon>Eukaryota</taxon>
        <taxon>Discoba</taxon>
        <taxon>Heterolobosea</taxon>
        <taxon>Tetramitia</taxon>
        <taxon>Eutetramitia</taxon>
        <taxon>Vahlkampfiidae</taxon>
        <taxon>Naegleria</taxon>
    </lineage>
</organism>
<feature type="region of interest" description="Disordered" evidence="1">
    <location>
        <begin position="21"/>
        <end position="52"/>
    </location>
</feature>
<dbReference type="GeneID" id="68093430"/>
<dbReference type="InterPro" id="IPR044926">
    <property type="entry name" value="RGS_subdomain_2"/>
</dbReference>
<keyword evidence="4" id="KW-1185">Reference proteome</keyword>
<dbReference type="PANTHER" id="PTHR10845">
    <property type="entry name" value="REGULATOR OF G PROTEIN SIGNALING"/>
    <property type="match status" value="1"/>
</dbReference>
<feature type="domain" description="RGS" evidence="2">
    <location>
        <begin position="252"/>
        <end position="372"/>
    </location>
</feature>
<dbReference type="InterPro" id="IPR016137">
    <property type="entry name" value="RGS"/>
</dbReference>
<dbReference type="RefSeq" id="XP_044552116.1">
    <property type="nucleotide sequence ID" value="XM_044699960.1"/>
</dbReference>
<comment type="caution">
    <text evidence="3">The sequence shown here is derived from an EMBL/GenBank/DDBJ whole genome shotgun (WGS) entry which is preliminary data.</text>
</comment>
<dbReference type="AlphaFoldDB" id="A0AA88GXX0"/>
<proteinExistence type="predicted"/>
<dbReference type="EMBL" id="PYSW02000011">
    <property type="protein sequence ID" value="KAG2388124.1"/>
    <property type="molecule type" value="Genomic_DNA"/>
</dbReference>
<dbReference type="Gene3D" id="1.10.167.10">
    <property type="entry name" value="Regulator of G-protein Signalling 4, domain 2"/>
    <property type="match status" value="1"/>
</dbReference>
<dbReference type="PROSITE" id="PS50132">
    <property type="entry name" value="RGS"/>
    <property type="match status" value="1"/>
</dbReference>
<dbReference type="Proteomes" id="UP000816034">
    <property type="component" value="Unassembled WGS sequence"/>
</dbReference>
<feature type="region of interest" description="Disordered" evidence="1">
    <location>
        <begin position="139"/>
        <end position="214"/>
    </location>
</feature>
<name>A0AA88GXX0_NAELO</name>
<sequence>MGNIHYKHGHLHSHRWLFKHKRGQHHQDGTASEVASSTNATTTTTANNTNNSSSMGFAMVTQSAPELHHVVNHLPLLLHANTSTTIVDNHLDQMEDGSTPHAATKLNYNTGIMMMERGSNLEAKKKKKRRFLLQWMNRKHRQEEEEEEGQPSSQPLNMSSSSSYYQDPTHTHDNMSYNSSGSTTNTNNNNNTHSKYHNNSHNHTHTNSASSIGGTTILTNTATSVANSNTTTNSLSSPPHSTTSIAGVEANELMMLLKDEIGWNLFYEYCDKEFSAENCECLVEIQKLQSKIARMNGKQRRQSCRDLHKKYFSGESSQQVNISGRARQMTKSVANSKVIDLETANELLIQLRREVVTNLRDTFSRFVLTDEYIMWKEMMLHPESIFNE</sequence>
<protein>
    <recommendedName>
        <fullName evidence="2">RGS domain-containing protein</fullName>
    </recommendedName>
</protein>